<dbReference type="GO" id="GO:0034399">
    <property type="term" value="C:nuclear periphery"/>
    <property type="evidence" value="ECO:0007669"/>
    <property type="project" value="TreeGrafter"/>
</dbReference>
<dbReference type="HOGENOM" id="CLU_036007_0_1_1"/>
<accession>A0A0C3MIE1</accession>
<feature type="compositionally biased region" description="Acidic residues" evidence="6">
    <location>
        <begin position="104"/>
        <end position="166"/>
    </location>
</feature>
<dbReference type="EMBL" id="KN822948">
    <property type="protein sequence ID" value="KIO33437.1"/>
    <property type="molecule type" value="Genomic_DNA"/>
</dbReference>
<evidence type="ECO:0000256" key="4">
    <source>
        <dbReference type="ARBA" id="ARBA00023054"/>
    </source>
</evidence>
<feature type="compositionally biased region" description="Basic and acidic residues" evidence="6">
    <location>
        <begin position="350"/>
        <end position="367"/>
    </location>
</feature>
<name>A0A0C3MIE1_9AGAM</name>
<dbReference type="Proteomes" id="UP000054248">
    <property type="component" value="Unassembled WGS sequence"/>
</dbReference>
<keyword evidence="4" id="KW-0175">Coiled coil</keyword>
<feature type="compositionally biased region" description="Gly residues" evidence="6">
    <location>
        <begin position="398"/>
        <end position="412"/>
    </location>
</feature>
<evidence type="ECO:0000256" key="3">
    <source>
        <dbReference type="ARBA" id="ARBA00022517"/>
    </source>
</evidence>
<comment type="similarity">
    <text evidence="2">Belongs to the EBP2 family.</text>
</comment>
<comment type="subcellular location">
    <subcellularLocation>
        <location evidence="1">Nucleus</location>
        <location evidence="1">Nucleolus</location>
    </subcellularLocation>
</comment>
<evidence type="ECO:0000256" key="6">
    <source>
        <dbReference type="SAM" id="MobiDB-lite"/>
    </source>
</evidence>
<feature type="compositionally biased region" description="Acidic residues" evidence="6">
    <location>
        <begin position="51"/>
        <end position="71"/>
    </location>
</feature>
<dbReference type="GO" id="GO:0042273">
    <property type="term" value="P:ribosomal large subunit biogenesis"/>
    <property type="evidence" value="ECO:0007669"/>
    <property type="project" value="TreeGrafter"/>
</dbReference>
<dbReference type="PANTHER" id="PTHR13028">
    <property type="entry name" value="RRNA PROCESSING PROTEIN EBNA1-BINDING PROTEIN-RELATED"/>
    <property type="match status" value="1"/>
</dbReference>
<feature type="region of interest" description="Disordered" evidence="6">
    <location>
        <begin position="332"/>
        <end position="425"/>
    </location>
</feature>
<gene>
    <name evidence="7" type="ORF">M407DRAFT_241046</name>
</gene>
<dbReference type="AlphaFoldDB" id="A0A0C3MIE1"/>
<feature type="compositionally biased region" description="Basic and acidic residues" evidence="6">
    <location>
        <begin position="382"/>
        <end position="394"/>
    </location>
</feature>
<protein>
    <submittedName>
        <fullName evidence="7">Uncharacterized protein</fullName>
    </submittedName>
</protein>
<dbReference type="GO" id="GO:0005730">
    <property type="term" value="C:nucleolus"/>
    <property type="evidence" value="ECO:0007669"/>
    <property type="project" value="UniProtKB-SubCell"/>
</dbReference>
<dbReference type="Pfam" id="PF05890">
    <property type="entry name" value="Ebp2"/>
    <property type="match status" value="1"/>
</dbReference>
<feature type="region of interest" description="Disordered" evidence="6">
    <location>
        <begin position="1"/>
        <end position="178"/>
    </location>
</feature>
<reference evidence="8" key="2">
    <citation type="submission" date="2015-01" db="EMBL/GenBank/DDBJ databases">
        <title>Evolutionary Origins and Diversification of the Mycorrhizal Mutualists.</title>
        <authorList>
            <consortium name="DOE Joint Genome Institute"/>
            <consortium name="Mycorrhizal Genomics Consortium"/>
            <person name="Kohler A."/>
            <person name="Kuo A."/>
            <person name="Nagy L.G."/>
            <person name="Floudas D."/>
            <person name="Copeland A."/>
            <person name="Barry K.W."/>
            <person name="Cichocki N."/>
            <person name="Veneault-Fourrey C."/>
            <person name="LaButti K."/>
            <person name="Lindquist E.A."/>
            <person name="Lipzen A."/>
            <person name="Lundell T."/>
            <person name="Morin E."/>
            <person name="Murat C."/>
            <person name="Riley R."/>
            <person name="Ohm R."/>
            <person name="Sun H."/>
            <person name="Tunlid A."/>
            <person name="Henrissat B."/>
            <person name="Grigoriev I.V."/>
            <person name="Hibbett D.S."/>
            <person name="Martin F."/>
        </authorList>
    </citation>
    <scope>NUCLEOTIDE SEQUENCE [LARGE SCALE GENOMIC DNA]</scope>
    <source>
        <strain evidence="8">MUT 4182</strain>
    </source>
</reference>
<dbReference type="GO" id="GO:0006364">
    <property type="term" value="P:rRNA processing"/>
    <property type="evidence" value="ECO:0007669"/>
    <property type="project" value="TreeGrafter"/>
</dbReference>
<feature type="compositionally biased region" description="Low complexity" evidence="6">
    <location>
        <begin position="1"/>
        <end position="50"/>
    </location>
</feature>
<dbReference type="STRING" id="1051891.A0A0C3MIE1"/>
<feature type="compositionally biased region" description="Basic residues" evidence="6">
    <location>
        <begin position="413"/>
        <end position="425"/>
    </location>
</feature>
<organism evidence="7 8">
    <name type="scientific">Tulasnella calospora MUT 4182</name>
    <dbReference type="NCBI Taxonomy" id="1051891"/>
    <lineage>
        <taxon>Eukaryota</taxon>
        <taxon>Fungi</taxon>
        <taxon>Dikarya</taxon>
        <taxon>Basidiomycota</taxon>
        <taxon>Agaricomycotina</taxon>
        <taxon>Agaricomycetes</taxon>
        <taxon>Cantharellales</taxon>
        <taxon>Tulasnellaceae</taxon>
        <taxon>Tulasnella</taxon>
    </lineage>
</organism>
<reference evidence="7 8" key="1">
    <citation type="submission" date="2014-04" db="EMBL/GenBank/DDBJ databases">
        <authorList>
            <consortium name="DOE Joint Genome Institute"/>
            <person name="Kuo A."/>
            <person name="Girlanda M."/>
            <person name="Perotto S."/>
            <person name="Kohler A."/>
            <person name="Nagy L.G."/>
            <person name="Floudas D."/>
            <person name="Copeland A."/>
            <person name="Barry K.W."/>
            <person name="Cichocki N."/>
            <person name="Veneault-Fourrey C."/>
            <person name="LaButti K."/>
            <person name="Lindquist E.A."/>
            <person name="Lipzen A."/>
            <person name="Lundell T."/>
            <person name="Morin E."/>
            <person name="Murat C."/>
            <person name="Sun H."/>
            <person name="Tunlid A."/>
            <person name="Henrissat B."/>
            <person name="Grigoriev I.V."/>
            <person name="Hibbett D.S."/>
            <person name="Martin F."/>
            <person name="Nordberg H.P."/>
            <person name="Cantor M.N."/>
            <person name="Hua S.X."/>
        </authorList>
    </citation>
    <scope>NUCLEOTIDE SEQUENCE [LARGE SCALE GENOMIC DNA]</scope>
    <source>
        <strain evidence="7 8">MUT 4182</strain>
    </source>
</reference>
<dbReference type="GO" id="GO:0030687">
    <property type="term" value="C:preribosome, large subunit precursor"/>
    <property type="evidence" value="ECO:0007669"/>
    <property type="project" value="TreeGrafter"/>
</dbReference>
<dbReference type="PANTHER" id="PTHR13028:SF0">
    <property type="entry name" value="RRNA-PROCESSING PROTEIN EBP2-RELATED"/>
    <property type="match status" value="1"/>
</dbReference>
<evidence type="ECO:0000256" key="5">
    <source>
        <dbReference type="ARBA" id="ARBA00023242"/>
    </source>
</evidence>
<keyword evidence="5" id="KW-0539">Nucleus</keyword>
<evidence type="ECO:0000256" key="1">
    <source>
        <dbReference type="ARBA" id="ARBA00004604"/>
    </source>
</evidence>
<sequence>MGKALASAKLKAKPSSAKQLAQLKAKQAPKAKPVPVPVVEDAEESGSGSSESEDESRGEEESEIDEADGGVDQEGLKRLVDLLEDGEGLDEIAKAQLEALNNDEGSEDEDEDDSDDDEGGWEDEQAEEEQAQREEDEEGDEDESGSQEDAGDDDENMANAEEEAEDDKPRANPKAMKRMRELIQLDPTLPWTETLVTTWPETHEKIDPSDDLNREVSFYKQALQCAQKSKALAAKHSLPFTRPTDYFAEMVKSDIHMERVRSKLLDEAAAMKRSEEAKRQRDLKKYGKQVQVEKTKERAKNKKDILDKVASLKRKRAGGVDDLRDDEFDIALDETLKEDRPPPAKRGRAKGPEGKSRMSRSARDSKYHWGSGQAGGKHAKANNRESLDNFDYSRGRGGKGSSKGKGQGGGGPKAKKRLGKSRRHR</sequence>
<keyword evidence="3" id="KW-0690">Ribosome biogenesis</keyword>
<proteinExistence type="inferred from homology"/>
<dbReference type="InterPro" id="IPR008610">
    <property type="entry name" value="Ebp2"/>
</dbReference>
<feature type="region of interest" description="Disordered" evidence="6">
    <location>
        <begin position="274"/>
        <end position="298"/>
    </location>
</feature>
<dbReference type="OrthoDB" id="443772at2759"/>
<evidence type="ECO:0000313" key="8">
    <source>
        <dbReference type="Proteomes" id="UP000054248"/>
    </source>
</evidence>
<evidence type="ECO:0000256" key="2">
    <source>
        <dbReference type="ARBA" id="ARBA00007336"/>
    </source>
</evidence>
<evidence type="ECO:0000313" key="7">
    <source>
        <dbReference type="EMBL" id="KIO33437.1"/>
    </source>
</evidence>
<keyword evidence="8" id="KW-1185">Reference proteome</keyword>